<dbReference type="AlphaFoldDB" id="A0A5B7H986"/>
<reference evidence="2 3" key="1">
    <citation type="submission" date="2019-05" db="EMBL/GenBank/DDBJ databases">
        <title>Another draft genome of Portunus trituberculatus and its Hox gene families provides insights of decapod evolution.</title>
        <authorList>
            <person name="Jeong J.-H."/>
            <person name="Song I."/>
            <person name="Kim S."/>
            <person name="Choi T."/>
            <person name="Kim D."/>
            <person name="Ryu S."/>
            <person name="Kim W."/>
        </authorList>
    </citation>
    <scope>NUCLEOTIDE SEQUENCE [LARGE SCALE GENOMIC DNA]</scope>
    <source>
        <tissue evidence="2">Muscle</tissue>
    </source>
</reference>
<gene>
    <name evidence="2" type="ORF">E2C01_063469</name>
</gene>
<sequence>MERSERPSDAGRSVGWLWPPGHKQSAETDSQEAFKRRRAPRGRGAAGAGCSHYRKQEYCGVEKNVMETKCNYALRPSTLLGPADGCTNPSRQCNIAPRKCRAGLSLRCYIRRSLDEARTMARRCKVCMSPKNINHIVFIKC</sequence>
<feature type="region of interest" description="Disordered" evidence="1">
    <location>
        <begin position="1"/>
        <end position="50"/>
    </location>
</feature>
<evidence type="ECO:0000256" key="1">
    <source>
        <dbReference type="SAM" id="MobiDB-lite"/>
    </source>
</evidence>
<protein>
    <submittedName>
        <fullName evidence="2">Uncharacterized protein</fullName>
    </submittedName>
</protein>
<evidence type="ECO:0000313" key="3">
    <source>
        <dbReference type="Proteomes" id="UP000324222"/>
    </source>
</evidence>
<evidence type="ECO:0000313" key="2">
    <source>
        <dbReference type="EMBL" id="MPC69251.1"/>
    </source>
</evidence>
<dbReference type="EMBL" id="VSRR010029104">
    <property type="protein sequence ID" value="MPC69251.1"/>
    <property type="molecule type" value="Genomic_DNA"/>
</dbReference>
<proteinExistence type="predicted"/>
<keyword evidence="3" id="KW-1185">Reference proteome</keyword>
<comment type="caution">
    <text evidence="2">The sequence shown here is derived from an EMBL/GenBank/DDBJ whole genome shotgun (WGS) entry which is preliminary data.</text>
</comment>
<dbReference type="Proteomes" id="UP000324222">
    <property type="component" value="Unassembled WGS sequence"/>
</dbReference>
<accession>A0A5B7H986</accession>
<organism evidence="2 3">
    <name type="scientific">Portunus trituberculatus</name>
    <name type="common">Swimming crab</name>
    <name type="synonym">Neptunus trituberculatus</name>
    <dbReference type="NCBI Taxonomy" id="210409"/>
    <lineage>
        <taxon>Eukaryota</taxon>
        <taxon>Metazoa</taxon>
        <taxon>Ecdysozoa</taxon>
        <taxon>Arthropoda</taxon>
        <taxon>Crustacea</taxon>
        <taxon>Multicrustacea</taxon>
        <taxon>Malacostraca</taxon>
        <taxon>Eumalacostraca</taxon>
        <taxon>Eucarida</taxon>
        <taxon>Decapoda</taxon>
        <taxon>Pleocyemata</taxon>
        <taxon>Brachyura</taxon>
        <taxon>Eubrachyura</taxon>
        <taxon>Portunoidea</taxon>
        <taxon>Portunidae</taxon>
        <taxon>Portuninae</taxon>
        <taxon>Portunus</taxon>
    </lineage>
</organism>
<name>A0A5B7H986_PORTR</name>